<dbReference type="Pfam" id="PF02338">
    <property type="entry name" value="OTU"/>
    <property type="match status" value="1"/>
</dbReference>
<evidence type="ECO:0000313" key="3">
    <source>
        <dbReference type="EMBL" id="KAI6653710.1"/>
    </source>
</evidence>
<dbReference type="PANTHER" id="PTHR12419:SF10">
    <property type="entry name" value="DEUBIQUITINASE OTUD6B"/>
    <property type="match status" value="1"/>
</dbReference>
<sequence length="146" mass="16766">MASADSAPCEKNGVKKSRAQKRRDKKAAEEGRINELIAELDMIQSDGDIEMEQLMLVLSPLNLKTIDIKPDGDCMYSALSHQLVVVRGDKVSVQQLRRKCAEYMRSNKPHFIQFMLKMTESFEEYCEKIAIIIAFKYNLTPYIIFI</sequence>
<feature type="compositionally biased region" description="Basic residues" evidence="1">
    <location>
        <begin position="14"/>
        <end position="25"/>
    </location>
</feature>
<reference evidence="3 4" key="1">
    <citation type="journal article" date="2023" name="BMC Biol.">
        <title>The compact genome of the sponge Oopsacas minuta (Hexactinellida) is lacking key metazoan core genes.</title>
        <authorList>
            <person name="Santini S."/>
            <person name="Schenkelaars Q."/>
            <person name="Jourda C."/>
            <person name="Duchesne M."/>
            <person name="Belahbib H."/>
            <person name="Rocher C."/>
            <person name="Selva M."/>
            <person name="Riesgo A."/>
            <person name="Vervoort M."/>
            <person name="Leys S.P."/>
            <person name="Kodjabachian L."/>
            <person name="Le Bivic A."/>
            <person name="Borchiellini C."/>
            <person name="Claverie J.M."/>
            <person name="Renard E."/>
        </authorList>
    </citation>
    <scope>NUCLEOTIDE SEQUENCE [LARGE SCALE GENOMIC DNA]</scope>
    <source>
        <strain evidence="3">SPO-2</strain>
    </source>
</reference>
<dbReference type="Gene3D" id="3.90.70.80">
    <property type="match status" value="1"/>
</dbReference>
<organism evidence="3 4">
    <name type="scientific">Oopsacas minuta</name>
    <dbReference type="NCBI Taxonomy" id="111878"/>
    <lineage>
        <taxon>Eukaryota</taxon>
        <taxon>Metazoa</taxon>
        <taxon>Porifera</taxon>
        <taxon>Hexactinellida</taxon>
        <taxon>Hexasterophora</taxon>
        <taxon>Lyssacinosida</taxon>
        <taxon>Leucopsacidae</taxon>
        <taxon>Oopsacas</taxon>
    </lineage>
</organism>
<feature type="domain" description="OTU" evidence="2">
    <location>
        <begin position="63"/>
        <end position="146"/>
    </location>
</feature>
<dbReference type="InterPro" id="IPR038765">
    <property type="entry name" value="Papain-like_cys_pep_sf"/>
</dbReference>
<evidence type="ECO:0000313" key="4">
    <source>
        <dbReference type="Proteomes" id="UP001165289"/>
    </source>
</evidence>
<dbReference type="InterPro" id="IPR003323">
    <property type="entry name" value="OTU_dom"/>
</dbReference>
<proteinExistence type="predicted"/>
<dbReference type="AlphaFoldDB" id="A0AAV7JZD0"/>
<evidence type="ECO:0000256" key="1">
    <source>
        <dbReference type="SAM" id="MobiDB-lite"/>
    </source>
</evidence>
<dbReference type="SUPFAM" id="SSF54001">
    <property type="entry name" value="Cysteine proteinases"/>
    <property type="match status" value="1"/>
</dbReference>
<dbReference type="GO" id="GO:0016579">
    <property type="term" value="P:protein deubiquitination"/>
    <property type="evidence" value="ECO:0007669"/>
    <property type="project" value="TreeGrafter"/>
</dbReference>
<dbReference type="EMBL" id="JAKMXF010000255">
    <property type="protein sequence ID" value="KAI6653710.1"/>
    <property type="molecule type" value="Genomic_DNA"/>
</dbReference>
<dbReference type="PROSITE" id="PS50802">
    <property type="entry name" value="OTU"/>
    <property type="match status" value="1"/>
</dbReference>
<protein>
    <submittedName>
        <fullName evidence="3">OTU domain-containing protein 6B</fullName>
    </submittedName>
</protein>
<keyword evidence="4" id="KW-1185">Reference proteome</keyword>
<evidence type="ECO:0000259" key="2">
    <source>
        <dbReference type="PROSITE" id="PS50802"/>
    </source>
</evidence>
<feature type="region of interest" description="Disordered" evidence="1">
    <location>
        <begin position="1"/>
        <end position="28"/>
    </location>
</feature>
<dbReference type="Proteomes" id="UP001165289">
    <property type="component" value="Unassembled WGS sequence"/>
</dbReference>
<dbReference type="InterPro" id="IPR050704">
    <property type="entry name" value="Peptidase_C85-like"/>
</dbReference>
<dbReference type="PANTHER" id="PTHR12419">
    <property type="entry name" value="OTU DOMAIN CONTAINING PROTEIN"/>
    <property type="match status" value="1"/>
</dbReference>
<accession>A0AAV7JZD0</accession>
<gene>
    <name evidence="3" type="ORF">LOD99_3214</name>
</gene>
<name>A0AAV7JZD0_9METZ</name>
<comment type="caution">
    <text evidence="3">The sequence shown here is derived from an EMBL/GenBank/DDBJ whole genome shotgun (WGS) entry which is preliminary data.</text>
</comment>
<dbReference type="GO" id="GO:0004843">
    <property type="term" value="F:cysteine-type deubiquitinase activity"/>
    <property type="evidence" value="ECO:0007669"/>
    <property type="project" value="TreeGrafter"/>
</dbReference>